<protein>
    <submittedName>
        <fullName evidence="1">Uncharacterized protein</fullName>
    </submittedName>
</protein>
<name>A0A0A9CCT3_ARUDO</name>
<sequence>MNAKHCTANLVENVQPTLWSQQRLYRIKKWDPGNHITLKQTSVFKWEDANPTNHKSG</sequence>
<dbReference type="AlphaFoldDB" id="A0A0A9CCT3"/>
<reference evidence="1" key="1">
    <citation type="submission" date="2014-09" db="EMBL/GenBank/DDBJ databases">
        <authorList>
            <person name="Magalhaes I.L.F."/>
            <person name="Oliveira U."/>
            <person name="Santos F.R."/>
            <person name="Vidigal T.H.D.A."/>
            <person name="Brescovit A.D."/>
            <person name="Santos A.J."/>
        </authorList>
    </citation>
    <scope>NUCLEOTIDE SEQUENCE</scope>
    <source>
        <tissue evidence="1">Shoot tissue taken approximately 20 cm above the soil surface</tissue>
    </source>
</reference>
<organism evidence="1">
    <name type="scientific">Arundo donax</name>
    <name type="common">Giant reed</name>
    <name type="synonym">Donax arundinaceus</name>
    <dbReference type="NCBI Taxonomy" id="35708"/>
    <lineage>
        <taxon>Eukaryota</taxon>
        <taxon>Viridiplantae</taxon>
        <taxon>Streptophyta</taxon>
        <taxon>Embryophyta</taxon>
        <taxon>Tracheophyta</taxon>
        <taxon>Spermatophyta</taxon>
        <taxon>Magnoliopsida</taxon>
        <taxon>Liliopsida</taxon>
        <taxon>Poales</taxon>
        <taxon>Poaceae</taxon>
        <taxon>PACMAD clade</taxon>
        <taxon>Arundinoideae</taxon>
        <taxon>Arundineae</taxon>
        <taxon>Arundo</taxon>
    </lineage>
</organism>
<reference evidence="1" key="2">
    <citation type="journal article" date="2015" name="Data Brief">
        <title>Shoot transcriptome of the giant reed, Arundo donax.</title>
        <authorList>
            <person name="Barrero R.A."/>
            <person name="Guerrero F.D."/>
            <person name="Moolhuijzen P."/>
            <person name="Goolsby J.A."/>
            <person name="Tidwell J."/>
            <person name="Bellgard S.E."/>
            <person name="Bellgard M.I."/>
        </authorList>
    </citation>
    <scope>NUCLEOTIDE SEQUENCE</scope>
    <source>
        <tissue evidence="1">Shoot tissue taken approximately 20 cm above the soil surface</tissue>
    </source>
</reference>
<proteinExistence type="predicted"/>
<dbReference type="EMBL" id="GBRH01228573">
    <property type="protein sequence ID" value="JAD69322.1"/>
    <property type="molecule type" value="Transcribed_RNA"/>
</dbReference>
<evidence type="ECO:0000313" key="1">
    <source>
        <dbReference type="EMBL" id="JAD69322.1"/>
    </source>
</evidence>
<accession>A0A0A9CCT3</accession>